<organism evidence="8 9">
    <name type="scientific">Glutamicibacter soli</name>
    <dbReference type="NCBI Taxonomy" id="453836"/>
    <lineage>
        <taxon>Bacteria</taxon>
        <taxon>Bacillati</taxon>
        <taxon>Actinomycetota</taxon>
        <taxon>Actinomycetes</taxon>
        <taxon>Micrococcales</taxon>
        <taxon>Micrococcaceae</taxon>
        <taxon>Glutamicibacter</taxon>
    </lineage>
</organism>
<dbReference type="SUPFAM" id="SSF56784">
    <property type="entry name" value="HAD-like"/>
    <property type="match status" value="1"/>
</dbReference>
<dbReference type="InterPro" id="IPR044651">
    <property type="entry name" value="OTSB-like"/>
</dbReference>
<keyword evidence="9" id="KW-1185">Reference proteome</keyword>
<dbReference type="GO" id="GO:0005992">
    <property type="term" value="P:trehalose biosynthetic process"/>
    <property type="evidence" value="ECO:0007669"/>
    <property type="project" value="UniProtKB-UniPathway"/>
</dbReference>
<reference evidence="8 9" key="1">
    <citation type="submission" date="2018-01" db="EMBL/GenBank/DDBJ databases">
        <title>Glutamicibacter soli strain NHPC-3 Whole genome sequence and assembly.</title>
        <authorList>
            <person name="Choudhury P."/>
            <person name="Gupta D."/>
            <person name="Sengupta K."/>
            <person name="Jawed A."/>
            <person name="Sultana N."/>
            <person name="Saha P."/>
        </authorList>
    </citation>
    <scope>NUCLEOTIDE SEQUENCE [LARGE SCALE GENOMIC DNA]</scope>
    <source>
        <strain evidence="8 9">NHPC-3</strain>
    </source>
</reference>
<dbReference type="Gene3D" id="3.30.70.1020">
    <property type="entry name" value="Trehalose-6-phosphate phosphatase related protein, domain 2"/>
    <property type="match status" value="1"/>
</dbReference>
<name>A0A365YKB5_9MICC</name>
<dbReference type="InterPro" id="IPR003337">
    <property type="entry name" value="Trehalose_PPase"/>
</dbReference>
<dbReference type="AlphaFoldDB" id="A0A365YKB5"/>
<comment type="function">
    <text evidence="5 6">Removes the phosphate from trehalose 6-phosphate to produce free trehalose.</text>
</comment>
<comment type="pathway">
    <text evidence="2 6">Glycan biosynthesis; trehalose biosynthesis.</text>
</comment>
<dbReference type="EMBL" id="POAF01000002">
    <property type="protein sequence ID" value="RBM03068.1"/>
    <property type="molecule type" value="Genomic_DNA"/>
</dbReference>
<comment type="catalytic activity">
    <reaction evidence="1 6">
        <text>alpha,alpha-trehalose 6-phosphate + H2O = alpha,alpha-trehalose + phosphate</text>
        <dbReference type="Rhea" id="RHEA:23420"/>
        <dbReference type="ChEBI" id="CHEBI:15377"/>
        <dbReference type="ChEBI" id="CHEBI:16551"/>
        <dbReference type="ChEBI" id="CHEBI:43474"/>
        <dbReference type="ChEBI" id="CHEBI:58429"/>
        <dbReference type="EC" id="3.1.3.12"/>
    </reaction>
</comment>
<dbReference type="InterPro" id="IPR023214">
    <property type="entry name" value="HAD_sf"/>
</dbReference>
<keyword evidence="6" id="KW-0479">Metal-binding</keyword>
<evidence type="ECO:0000256" key="3">
    <source>
        <dbReference type="ARBA" id="ARBA00008770"/>
    </source>
</evidence>
<dbReference type="NCBIfam" id="TIGR01484">
    <property type="entry name" value="HAD-SF-IIB"/>
    <property type="match status" value="1"/>
</dbReference>
<evidence type="ECO:0000313" key="8">
    <source>
        <dbReference type="EMBL" id="RBM03068.1"/>
    </source>
</evidence>
<evidence type="ECO:0000256" key="6">
    <source>
        <dbReference type="RuleBase" id="RU361117"/>
    </source>
</evidence>
<comment type="similarity">
    <text evidence="3 6">Belongs to the trehalose phosphatase family.</text>
</comment>
<dbReference type="GO" id="GO:0046872">
    <property type="term" value="F:metal ion binding"/>
    <property type="evidence" value="ECO:0007669"/>
    <property type="project" value="UniProtKB-KW"/>
</dbReference>
<dbReference type="Pfam" id="PF02358">
    <property type="entry name" value="Trehalose_PPase"/>
    <property type="match status" value="1"/>
</dbReference>
<keyword evidence="4 6" id="KW-0378">Hydrolase</keyword>
<dbReference type="EC" id="3.1.3.12" evidence="6"/>
<protein>
    <recommendedName>
        <fullName evidence="6">Trehalose 6-phosphate phosphatase</fullName>
        <ecNumber evidence="6">3.1.3.12</ecNumber>
    </recommendedName>
</protein>
<dbReference type="InterPro" id="IPR006379">
    <property type="entry name" value="HAD-SF_hydro_IIB"/>
</dbReference>
<dbReference type="UniPathway" id="UPA00299"/>
<dbReference type="InterPro" id="IPR036412">
    <property type="entry name" value="HAD-like_sf"/>
</dbReference>
<comment type="caution">
    <text evidence="8">The sequence shown here is derived from an EMBL/GenBank/DDBJ whole genome shotgun (WGS) entry which is preliminary data.</text>
</comment>
<dbReference type="Gene3D" id="3.40.50.1000">
    <property type="entry name" value="HAD superfamily/HAD-like"/>
    <property type="match status" value="1"/>
</dbReference>
<evidence type="ECO:0000256" key="4">
    <source>
        <dbReference type="ARBA" id="ARBA00022801"/>
    </source>
</evidence>
<proteinExistence type="inferred from homology"/>
<accession>A0A365YKB5</accession>
<sequence length="281" mass="30238">MLPAPNLPQTAETTAPEGWLKHVSPLSPQLSGALQDFARHPRVLVALDFDGTLSPLVDRPQDARPLPESAVLVEQLGRMAGVYTAVISGRNLQSLAEVYPEPLPAIRIGSHGAERLVPEQFSNGWSDAPLSLDQTQLLGTLTGRLQAIADRHENVNLEFKPSATVLHVRQASPQAAQAAMAEALESLQELEGVKLMSGKAVLEASVLNAHKGEALAWLRRTLDVQSVLFIGDDVTDENGFKVLTENDLGIKVGSGDTAATQRIDSPFDIPDLLKSLISMRN</sequence>
<dbReference type="GO" id="GO:0004805">
    <property type="term" value="F:trehalose-phosphatase activity"/>
    <property type="evidence" value="ECO:0007669"/>
    <property type="project" value="UniProtKB-EC"/>
</dbReference>
<gene>
    <name evidence="8" type="primary">otsB</name>
    <name evidence="8" type="ORF">C1H84_06565</name>
</gene>
<dbReference type="PANTHER" id="PTHR43768:SF3">
    <property type="entry name" value="TREHALOSE 6-PHOSPHATE PHOSPHATASE"/>
    <property type="match status" value="1"/>
</dbReference>
<dbReference type="Proteomes" id="UP000252167">
    <property type="component" value="Unassembled WGS sequence"/>
</dbReference>
<keyword evidence="6" id="KW-0460">Magnesium</keyword>
<evidence type="ECO:0000256" key="7">
    <source>
        <dbReference type="SAM" id="MobiDB-lite"/>
    </source>
</evidence>
<evidence type="ECO:0000256" key="1">
    <source>
        <dbReference type="ARBA" id="ARBA00000500"/>
    </source>
</evidence>
<comment type="cofactor">
    <cofactor evidence="6">
        <name>Mg(2+)</name>
        <dbReference type="ChEBI" id="CHEBI:18420"/>
    </cofactor>
</comment>
<feature type="region of interest" description="Disordered" evidence="7">
    <location>
        <begin position="1"/>
        <end position="20"/>
    </location>
</feature>
<dbReference type="PANTHER" id="PTHR43768">
    <property type="entry name" value="TREHALOSE 6-PHOSPHATE PHOSPHATASE"/>
    <property type="match status" value="1"/>
</dbReference>
<evidence type="ECO:0000256" key="2">
    <source>
        <dbReference type="ARBA" id="ARBA00005199"/>
    </source>
</evidence>
<evidence type="ECO:0000313" key="9">
    <source>
        <dbReference type="Proteomes" id="UP000252167"/>
    </source>
</evidence>
<dbReference type="NCBIfam" id="TIGR00685">
    <property type="entry name" value="T6PP"/>
    <property type="match status" value="1"/>
</dbReference>
<evidence type="ECO:0000256" key="5">
    <source>
        <dbReference type="ARBA" id="ARBA00024179"/>
    </source>
</evidence>